<accession>A0ABV4BU21</accession>
<dbReference type="EMBL" id="JBGEWD010000039">
    <property type="protein sequence ID" value="MEY8002013.1"/>
    <property type="molecule type" value="Genomic_DNA"/>
</dbReference>
<evidence type="ECO:0000313" key="1">
    <source>
        <dbReference type="EMBL" id="MEY8002013.1"/>
    </source>
</evidence>
<organism evidence="1 2">
    <name type="scientific">Clostridium moutaii</name>
    <dbReference type="NCBI Taxonomy" id="3240932"/>
    <lineage>
        <taxon>Bacteria</taxon>
        <taxon>Bacillati</taxon>
        <taxon>Bacillota</taxon>
        <taxon>Clostridia</taxon>
        <taxon>Eubacteriales</taxon>
        <taxon>Clostridiaceae</taxon>
        <taxon>Clostridium</taxon>
    </lineage>
</organism>
<comment type="caution">
    <text evidence="1">The sequence shown here is derived from an EMBL/GenBank/DDBJ whole genome shotgun (WGS) entry which is preliminary data.</text>
</comment>
<dbReference type="Proteomes" id="UP001564657">
    <property type="component" value="Unassembled WGS sequence"/>
</dbReference>
<evidence type="ECO:0000313" key="2">
    <source>
        <dbReference type="Proteomes" id="UP001564657"/>
    </source>
</evidence>
<gene>
    <name evidence="1" type="ORF">AB8U03_17855</name>
</gene>
<reference evidence="1 2" key="1">
    <citation type="submission" date="2024-08" db="EMBL/GenBank/DDBJ databases">
        <title>Clostridium lapicellarii sp. nov., and Clostridium renhuaiense sp. nov., two species isolated from the mud in a fermentation cellar used for producing sauce-flavour Chinese liquors.</title>
        <authorList>
            <person name="Yang F."/>
            <person name="Wang H."/>
            <person name="Chen L.Q."/>
            <person name="Zhou N."/>
            <person name="Lu J.J."/>
            <person name="Pu X.X."/>
            <person name="Wan B."/>
            <person name="Wang L."/>
            <person name="Liu S.J."/>
        </authorList>
    </citation>
    <scope>NUCLEOTIDE SEQUENCE [LARGE SCALE GENOMIC DNA]</scope>
    <source>
        <strain evidence="1 2">MT-5</strain>
    </source>
</reference>
<name>A0ABV4BU21_9CLOT</name>
<proteinExistence type="predicted"/>
<dbReference type="RefSeq" id="WP_369705910.1">
    <property type="nucleotide sequence ID" value="NZ_JBGEWD010000039.1"/>
</dbReference>
<keyword evidence="2" id="KW-1185">Reference proteome</keyword>
<protein>
    <submittedName>
        <fullName evidence="1">Uncharacterized protein</fullName>
    </submittedName>
</protein>
<sequence>MKATKKNEEIARRIINILGEKECTVAESIRILSFVSNEISNFTTVQKIDKKLFETQN</sequence>